<evidence type="ECO:0000313" key="2">
    <source>
        <dbReference type="Proteomes" id="UP000009340"/>
    </source>
</evidence>
<dbReference type="EMBL" id="CAKW01000007">
    <property type="protein sequence ID" value="CCJ70836.1"/>
    <property type="molecule type" value="Genomic_DNA"/>
</dbReference>
<dbReference type="Proteomes" id="UP000009340">
    <property type="component" value="Unassembled WGS sequence"/>
</dbReference>
<organism evidence="1 2">
    <name type="scientific">Cronobacter condimenti 1330</name>
    <dbReference type="NCBI Taxonomy" id="1073999"/>
    <lineage>
        <taxon>Bacteria</taxon>
        <taxon>Pseudomonadati</taxon>
        <taxon>Pseudomonadota</taxon>
        <taxon>Gammaproteobacteria</taxon>
        <taxon>Enterobacterales</taxon>
        <taxon>Enterobacteriaceae</taxon>
        <taxon>Cronobacter</taxon>
    </lineage>
</organism>
<reference evidence="1" key="1">
    <citation type="submission" date="2012-07" db="EMBL/GenBank/DDBJ databases">
        <authorList>
            <person name="Cummings C."/>
        </authorList>
    </citation>
    <scope>NUCLEOTIDE SEQUENCE</scope>
    <source>
        <strain evidence="1">1330</strain>
    </source>
</reference>
<gene>
    <name evidence="1" type="ORF">BN137_164</name>
</gene>
<dbReference type="AlphaFoldDB" id="K7ZXB8"/>
<protein>
    <submittedName>
        <fullName evidence="1">Uncharacterized protein</fullName>
    </submittedName>
</protein>
<proteinExistence type="predicted"/>
<accession>K7ZXB8</accession>
<sequence length="43" mass="4982">MRFFTGLISNMAVESFIDEDGQNAVVKGKVYRIYAAFYSLSWR</sequence>
<comment type="caution">
    <text evidence="1">The sequence shown here is derived from an EMBL/GenBank/DDBJ whole genome shotgun (WGS) entry which is preliminary data.</text>
</comment>
<name>K7ZXB8_9ENTR</name>
<evidence type="ECO:0000313" key="1">
    <source>
        <dbReference type="EMBL" id="CCJ70836.1"/>
    </source>
</evidence>